<evidence type="ECO:0000259" key="6">
    <source>
        <dbReference type="PROSITE" id="PS50043"/>
    </source>
</evidence>
<name>A0A081FTF4_9GAMM</name>
<dbReference type="GO" id="GO:0006355">
    <property type="term" value="P:regulation of DNA-templated transcription"/>
    <property type="evidence" value="ECO:0007669"/>
    <property type="project" value="InterPro"/>
</dbReference>
<evidence type="ECO:0000256" key="5">
    <source>
        <dbReference type="PROSITE-ProRule" id="PRU00169"/>
    </source>
</evidence>
<keyword evidence="3" id="KW-0238">DNA-binding</keyword>
<protein>
    <submittedName>
        <fullName evidence="8">Nitrate/nitrite response regulator protein</fullName>
    </submittedName>
</protein>
<keyword evidence="9" id="KW-1185">Reference proteome</keyword>
<dbReference type="AlphaFoldDB" id="A0A081FTF4"/>
<dbReference type="InterPro" id="IPR058245">
    <property type="entry name" value="NreC/VraR/RcsB-like_REC"/>
</dbReference>
<dbReference type="SUPFAM" id="SSF52172">
    <property type="entry name" value="CheY-like"/>
    <property type="match status" value="1"/>
</dbReference>
<accession>A0A081FTF4</accession>
<dbReference type="STRING" id="1232683.ADIMK_3956"/>
<dbReference type="InterPro" id="IPR000792">
    <property type="entry name" value="Tscrpt_reg_LuxR_C"/>
</dbReference>
<evidence type="ECO:0000259" key="7">
    <source>
        <dbReference type="PROSITE" id="PS50110"/>
    </source>
</evidence>
<dbReference type="InterPro" id="IPR011006">
    <property type="entry name" value="CheY-like_superfamily"/>
</dbReference>
<feature type="domain" description="Response regulatory" evidence="7">
    <location>
        <begin position="1"/>
        <end position="113"/>
    </location>
</feature>
<evidence type="ECO:0000313" key="9">
    <source>
        <dbReference type="Proteomes" id="UP000028252"/>
    </source>
</evidence>
<evidence type="ECO:0000256" key="3">
    <source>
        <dbReference type="ARBA" id="ARBA00023125"/>
    </source>
</evidence>
<dbReference type="SMART" id="SM00421">
    <property type="entry name" value="HTH_LUXR"/>
    <property type="match status" value="1"/>
</dbReference>
<dbReference type="PANTHER" id="PTHR43214:SF41">
    <property type="entry name" value="NITRATE_NITRITE RESPONSE REGULATOR PROTEIN NARP"/>
    <property type="match status" value="1"/>
</dbReference>
<feature type="domain" description="HTH luxR-type" evidence="6">
    <location>
        <begin position="138"/>
        <end position="203"/>
    </location>
</feature>
<keyword evidence="2" id="KW-0805">Transcription regulation</keyword>
<dbReference type="Gene3D" id="3.40.50.2300">
    <property type="match status" value="1"/>
</dbReference>
<proteinExistence type="predicted"/>
<dbReference type="GO" id="GO:0000160">
    <property type="term" value="P:phosphorelay signal transduction system"/>
    <property type="evidence" value="ECO:0007669"/>
    <property type="project" value="InterPro"/>
</dbReference>
<sequence length="205" mass="22183">MEDYEPSRALLQMALQRAFGEVQVDAAVSLEQANGYLDHQRYQLAILDLNLPDGSGIEILARIRREAQSTVCVVATVADDDASLFESLRGGAQGYLLKTDSPVELAAGLKGVLDGHLPLSPAMASKVVSYFNGLGPALKPVDAHLTAREEQVLKLVAQGASRKAIARELDISVYTANDHIKSIYRKLKISSRVEATRIALERGLS</sequence>
<dbReference type="eggNOG" id="COG2197">
    <property type="taxonomic scope" value="Bacteria"/>
</dbReference>
<keyword evidence="1 5" id="KW-0597">Phosphoprotein</keyword>
<evidence type="ECO:0000256" key="2">
    <source>
        <dbReference type="ARBA" id="ARBA00023015"/>
    </source>
</evidence>
<dbReference type="Pfam" id="PF00196">
    <property type="entry name" value="GerE"/>
    <property type="match status" value="1"/>
</dbReference>
<organism evidence="8 9">
    <name type="scientific">Marinobacterium lacunae</name>
    <dbReference type="NCBI Taxonomy" id="1232683"/>
    <lineage>
        <taxon>Bacteria</taxon>
        <taxon>Pseudomonadati</taxon>
        <taxon>Pseudomonadota</taxon>
        <taxon>Gammaproteobacteria</taxon>
        <taxon>Oceanospirillales</taxon>
        <taxon>Oceanospirillaceae</taxon>
        <taxon>Marinobacterium</taxon>
    </lineage>
</organism>
<dbReference type="InterPro" id="IPR016032">
    <property type="entry name" value="Sig_transdc_resp-reg_C-effctor"/>
</dbReference>
<dbReference type="EMBL" id="JMQN01000059">
    <property type="protein sequence ID" value="KEA61809.1"/>
    <property type="molecule type" value="Genomic_DNA"/>
</dbReference>
<dbReference type="PROSITE" id="PS50110">
    <property type="entry name" value="RESPONSE_REGULATORY"/>
    <property type="match status" value="1"/>
</dbReference>
<gene>
    <name evidence="8" type="ORF">ADIMK_3956</name>
</gene>
<reference evidence="8 9" key="1">
    <citation type="submission" date="2014-04" db="EMBL/GenBank/DDBJ databases">
        <title>Marinobacterium kochiensis sp. nov., isolated from sediment sample collected from Kochi backwaters in Kerala, India.</title>
        <authorList>
            <person name="Singh A."/>
            <person name="Pinnaka A.K."/>
        </authorList>
    </citation>
    <scope>NUCLEOTIDE SEQUENCE [LARGE SCALE GENOMIC DNA]</scope>
    <source>
        <strain evidence="8 9">AK27</strain>
    </source>
</reference>
<evidence type="ECO:0000256" key="1">
    <source>
        <dbReference type="ARBA" id="ARBA00022553"/>
    </source>
</evidence>
<dbReference type="GO" id="GO:0003677">
    <property type="term" value="F:DNA binding"/>
    <property type="evidence" value="ECO:0007669"/>
    <property type="project" value="UniProtKB-KW"/>
</dbReference>
<dbReference type="SUPFAM" id="SSF46894">
    <property type="entry name" value="C-terminal effector domain of the bipartite response regulators"/>
    <property type="match status" value="1"/>
</dbReference>
<feature type="modified residue" description="4-aspartylphosphate" evidence="5">
    <location>
        <position position="48"/>
    </location>
</feature>
<dbReference type="CDD" id="cd17535">
    <property type="entry name" value="REC_NarL-like"/>
    <property type="match status" value="1"/>
</dbReference>
<dbReference type="Proteomes" id="UP000028252">
    <property type="component" value="Unassembled WGS sequence"/>
</dbReference>
<evidence type="ECO:0000313" key="8">
    <source>
        <dbReference type="EMBL" id="KEA61809.1"/>
    </source>
</evidence>
<dbReference type="InterPro" id="IPR001789">
    <property type="entry name" value="Sig_transdc_resp-reg_receiver"/>
</dbReference>
<comment type="caution">
    <text evidence="8">The sequence shown here is derived from an EMBL/GenBank/DDBJ whole genome shotgun (WGS) entry which is preliminary data.</text>
</comment>
<keyword evidence="4" id="KW-0804">Transcription</keyword>
<dbReference type="Pfam" id="PF00072">
    <property type="entry name" value="Response_reg"/>
    <property type="match status" value="1"/>
</dbReference>
<dbReference type="PROSITE" id="PS50043">
    <property type="entry name" value="HTH_LUXR_2"/>
    <property type="match status" value="1"/>
</dbReference>
<dbReference type="InterPro" id="IPR039420">
    <property type="entry name" value="WalR-like"/>
</dbReference>
<dbReference type="SMART" id="SM00448">
    <property type="entry name" value="REC"/>
    <property type="match status" value="1"/>
</dbReference>
<dbReference type="PATRIC" id="fig|1232683.4.peg.3892"/>
<dbReference type="PANTHER" id="PTHR43214">
    <property type="entry name" value="TWO-COMPONENT RESPONSE REGULATOR"/>
    <property type="match status" value="1"/>
</dbReference>
<evidence type="ECO:0000256" key="4">
    <source>
        <dbReference type="ARBA" id="ARBA00023163"/>
    </source>
</evidence>
<dbReference type="PRINTS" id="PR00038">
    <property type="entry name" value="HTHLUXR"/>
</dbReference>
<dbReference type="CDD" id="cd06170">
    <property type="entry name" value="LuxR_C_like"/>
    <property type="match status" value="1"/>
</dbReference>